<dbReference type="AlphaFoldDB" id="A0A2D2Q032"/>
<keyword evidence="4 6" id="KW-1133">Transmembrane helix</keyword>
<name>A0A2D2Q032_PARLV</name>
<sequence>MTPAPFLQYWWRRSLSLLGDLRLAILLLLIIALASIAGTVIEQGQPLSFYQTNYPENPALFGFLSWRVLLAIGLDHVYRTAWYLTLLVLFGASLVACTVTRQVPALKSAQRWQYYCEPRQFGKLALSTTVPHGSLRTLAAALSQNGYRVWYTDNQLYARKGIAGRIGPIVVHASMILILLGGILGSLTGFMAQELVPSGSTFHIQHLIQAGPLAHLPENWSVKVNRFWIDYTPAGDIDQFYSDLSVLDATGTEVKRGTIHVNQPLKYAGVTLYQADWSIAAVRFRLNQSPVLQLPMAQLNTEGKGRLWGTWIPTKPDLSAGISLIARDLQGTVLIYGADGEFLTSLRQGMSTQINNVTLTLTELVGSTGLQIKSDPGIPLFYAGFAFLMAGVIMSYVSHSQVWGLFTEETLYVGGRTNRAQLAFEQELVAIAAALQTQAPPQTAER</sequence>
<dbReference type="Pfam" id="PF05140">
    <property type="entry name" value="ResB"/>
    <property type="match status" value="2"/>
</dbReference>
<dbReference type="PANTHER" id="PTHR31566">
    <property type="entry name" value="CYTOCHROME C BIOGENESIS PROTEIN CCS1, CHLOROPLASTIC"/>
    <property type="match status" value="1"/>
</dbReference>
<feature type="transmembrane region" description="Helical" evidence="7">
    <location>
        <begin position="21"/>
        <end position="41"/>
    </location>
</feature>
<dbReference type="InterPro" id="IPR007816">
    <property type="entry name" value="ResB-like_domain"/>
</dbReference>
<evidence type="ECO:0000256" key="1">
    <source>
        <dbReference type="ARBA" id="ARBA00004141"/>
    </source>
</evidence>
<dbReference type="EMBL" id="CP018092">
    <property type="protein sequence ID" value="ATS17848.1"/>
    <property type="molecule type" value="Genomic_DNA"/>
</dbReference>
<feature type="domain" description="ResB-like" evidence="8">
    <location>
        <begin position="344"/>
        <end position="428"/>
    </location>
</feature>
<dbReference type="OrthoDB" id="9770923at2"/>
<proteinExistence type="inferred from homology"/>
<dbReference type="HAMAP" id="MF_01392">
    <property type="entry name" value="CytC_Ccs1"/>
    <property type="match status" value="1"/>
</dbReference>
<evidence type="ECO:0000256" key="3">
    <source>
        <dbReference type="ARBA" id="ARBA00022748"/>
    </source>
</evidence>
<feature type="transmembrane region" description="Helical" evidence="7">
    <location>
        <begin position="169"/>
        <end position="192"/>
    </location>
</feature>
<dbReference type="KEGG" id="slw:BRW62_02775"/>
<feature type="transmembrane region" description="Helical" evidence="7">
    <location>
        <begin position="80"/>
        <end position="99"/>
    </location>
</feature>
<keyword evidence="6" id="KW-0793">Thylakoid</keyword>
<protein>
    <recommendedName>
        <fullName evidence="6">Cytochrome c biogenesis protein CcsB</fullName>
    </recommendedName>
</protein>
<keyword evidence="2 6" id="KW-0812">Transmembrane</keyword>
<comment type="function">
    <text evidence="6">Required during biogenesis of c-type cytochromes (cytochrome c6 and cytochrome f) at the step of heme attachment.</text>
</comment>
<dbReference type="GO" id="GO:0031676">
    <property type="term" value="C:plasma membrane-derived thylakoid membrane"/>
    <property type="evidence" value="ECO:0007669"/>
    <property type="project" value="UniProtKB-SubCell"/>
</dbReference>
<dbReference type="GO" id="GO:0017004">
    <property type="term" value="P:cytochrome complex assembly"/>
    <property type="evidence" value="ECO:0007669"/>
    <property type="project" value="UniProtKB-UniRule"/>
</dbReference>
<dbReference type="PANTHER" id="PTHR31566:SF0">
    <property type="entry name" value="CYTOCHROME C BIOGENESIS PROTEIN CCS1, CHLOROPLASTIC"/>
    <property type="match status" value="1"/>
</dbReference>
<evidence type="ECO:0000256" key="2">
    <source>
        <dbReference type="ARBA" id="ARBA00022692"/>
    </source>
</evidence>
<comment type="subunit">
    <text evidence="6">May interact with CcsA.</text>
</comment>
<keyword evidence="10" id="KW-1185">Reference proteome</keyword>
<organism evidence="9 10">
    <name type="scientific">Parathermosynechococcus lividus PCC 6715</name>
    <dbReference type="NCBI Taxonomy" id="1917166"/>
    <lineage>
        <taxon>Bacteria</taxon>
        <taxon>Bacillati</taxon>
        <taxon>Cyanobacteriota</taxon>
        <taxon>Cyanophyceae</taxon>
        <taxon>Acaryochloridales</taxon>
        <taxon>Thermosynechococcaceae</taxon>
        <taxon>Parathermosynechococcus</taxon>
    </lineage>
</organism>
<dbReference type="RefSeq" id="WP_099798201.1">
    <property type="nucleotide sequence ID" value="NZ_CP018092.1"/>
</dbReference>
<comment type="subcellular location">
    <subcellularLocation>
        <location evidence="6">Cellular thylakoid membrane</location>
        <topology evidence="6">Multi-pass membrane protein</topology>
    </subcellularLocation>
    <subcellularLocation>
        <location evidence="1">Membrane</location>
        <topology evidence="1">Multi-pass membrane protein</topology>
    </subcellularLocation>
</comment>
<evidence type="ECO:0000313" key="10">
    <source>
        <dbReference type="Proteomes" id="UP000231057"/>
    </source>
</evidence>
<reference evidence="10" key="2">
    <citation type="journal article" date="2022" name="Front. Microbiol.">
        <title>Comparative Genomic Analysis Revealed Distinct Molecular Components and Organization of CO2-Concentrating Mechanism in Thermophilic Cyanobacteria.</title>
        <authorList>
            <person name="Tang J."/>
            <person name="Zhou H."/>
            <person name="Yao D."/>
            <person name="Riaz S."/>
            <person name="You D."/>
            <person name="Klepacz-Smolka A."/>
            <person name="Daroch M."/>
        </authorList>
    </citation>
    <scope>NUCLEOTIDE SEQUENCE [LARGE SCALE GENOMIC DNA]</scope>
    <source>
        <strain evidence="10">PCC 6715</strain>
    </source>
</reference>
<gene>
    <name evidence="6" type="primary">ccsB</name>
    <name evidence="6" type="synonym">ccs1</name>
    <name evidence="9" type="ORF">BRW62_02775</name>
</gene>
<comment type="similarity">
    <text evidence="6">Belongs to the Ccs1/CcsB family.</text>
</comment>
<dbReference type="InterPro" id="IPR023494">
    <property type="entry name" value="Cyt_c_bgen_Ccs1/CcsB/ResB"/>
</dbReference>
<reference evidence="9 10" key="1">
    <citation type="submission" date="2016-11" db="EMBL/GenBank/DDBJ databases">
        <title>Complete genome sequence of thermophilic cyanobacteria strain Synechococcus sp. PCC6715.</title>
        <authorList>
            <person name="Tang J."/>
            <person name="Daroch M."/>
            <person name="Liang Y."/>
            <person name="Jiang D."/>
            <person name="Shah M."/>
        </authorList>
    </citation>
    <scope>NUCLEOTIDE SEQUENCE [LARGE SCALE GENOMIC DNA]</scope>
    <source>
        <strain evidence="9 10">PCC 6715</strain>
    </source>
</reference>
<evidence type="ECO:0000256" key="4">
    <source>
        <dbReference type="ARBA" id="ARBA00022989"/>
    </source>
</evidence>
<evidence type="ECO:0000256" key="5">
    <source>
        <dbReference type="ARBA" id="ARBA00023136"/>
    </source>
</evidence>
<evidence type="ECO:0000259" key="8">
    <source>
        <dbReference type="Pfam" id="PF05140"/>
    </source>
</evidence>
<evidence type="ECO:0000256" key="7">
    <source>
        <dbReference type="SAM" id="Phobius"/>
    </source>
</evidence>
<accession>A0A2D2Q032</accession>
<dbReference type="Proteomes" id="UP000231057">
    <property type="component" value="Chromosome"/>
</dbReference>
<evidence type="ECO:0000256" key="6">
    <source>
        <dbReference type="HAMAP-Rule" id="MF_01392"/>
    </source>
</evidence>
<feature type="domain" description="ResB-like" evidence="8">
    <location>
        <begin position="21"/>
        <end position="283"/>
    </location>
</feature>
<keyword evidence="5 6" id="KW-0472">Membrane</keyword>
<evidence type="ECO:0000313" key="9">
    <source>
        <dbReference type="EMBL" id="ATS17848.1"/>
    </source>
</evidence>
<keyword evidence="3 6" id="KW-0201">Cytochrome c-type biogenesis</keyword>